<dbReference type="Proteomes" id="UP001160550">
    <property type="component" value="Unassembled WGS sequence"/>
</dbReference>
<organism evidence="3 4">
    <name type="scientific">Luteimonas composti</name>
    <dbReference type="NCBI Taxonomy" id="398257"/>
    <lineage>
        <taxon>Bacteria</taxon>
        <taxon>Pseudomonadati</taxon>
        <taxon>Pseudomonadota</taxon>
        <taxon>Gammaproteobacteria</taxon>
        <taxon>Lysobacterales</taxon>
        <taxon>Lysobacteraceae</taxon>
        <taxon>Luteimonas</taxon>
    </lineage>
</organism>
<evidence type="ECO:0000313" key="3">
    <source>
        <dbReference type="EMBL" id="MDH7453235.1"/>
    </source>
</evidence>
<evidence type="ECO:0000313" key="4">
    <source>
        <dbReference type="Proteomes" id="UP001160550"/>
    </source>
</evidence>
<dbReference type="NCBIfam" id="TIGR02099">
    <property type="entry name" value="YhdP family protein"/>
    <property type="match status" value="1"/>
</dbReference>
<feature type="region of interest" description="Disordered" evidence="1">
    <location>
        <begin position="1273"/>
        <end position="1293"/>
    </location>
</feature>
<evidence type="ECO:0000259" key="2">
    <source>
        <dbReference type="Pfam" id="PF13116"/>
    </source>
</evidence>
<gene>
    <name evidence="3" type="ORF">QF205_09175</name>
</gene>
<dbReference type="RefSeq" id="WP_280942444.1">
    <property type="nucleotide sequence ID" value="NZ_JARYGX010000019.1"/>
</dbReference>
<protein>
    <submittedName>
        <fullName evidence="3">YhdP family protein</fullName>
    </submittedName>
</protein>
<dbReference type="PANTHER" id="PTHR38690:SF1">
    <property type="entry name" value="PROTEASE"/>
    <property type="match status" value="1"/>
</dbReference>
<reference evidence="3" key="1">
    <citation type="journal article" date="2007" name="Int. J. Syst. Evol. Microbiol.">
        <title>Luteimonas composti sp. nov., a moderately thermophilic bacterium isolated from food waste.</title>
        <authorList>
            <person name="Young C.C."/>
            <person name="Kampfer P."/>
            <person name="Chen W.M."/>
            <person name="Yen W.S."/>
            <person name="Arun A.B."/>
            <person name="Lai W.A."/>
            <person name="Shen F.T."/>
            <person name="Rekha P.D."/>
            <person name="Lin K.Y."/>
            <person name="Chou J.H."/>
        </authorList>
    </citation>
    <scope>NUCLEOTIDE SEQUENCE</scope>
    <source>
        <strain evidence="3">CC-YY355</strain>
    </source>
</reference>
<proteinExistence type="predicted"/>
<name>A0ABT6MSB8_9GAMM</name>
<comment type="caution">
    <text evidence="3">The sequence shown here is derived from an EMBL/GenBank/DDBJ whole genome shotgun (WGS) entry which is preliminary data.</text>
</comment>
<dbReference type="PANTHER" id="PTHR38690">
    <property type="entry name" value="PROTEASE-RELATED"/>
    <property type="match status" value="1"/>
</dbReference>
<feature type="compositionally biased region" description="Low complexity" evidence="1">
    <location>
        <begin position="1274"/>
        <end position="1293"/>
    </location>
</feature>
<accession>A0ABT6MSB8</accession>
<dbReference type="InterPro" id="IPR025263">
    <property type="entry name" value="YhdP_central"/>
</dbReference>
<evidence type="ECO:0000256" key="1">
    <source>
        <dbReference type="SAM" id="MobiDB-lite"/>
    </source>
</evidence>
<keyword evidence="4" id="KW-1185">Reference proteome</keyword>
<sequence length="1293" mass="136649">MTTPFRRRLRLARRGAWYALAAALVALALVAGVVSRLLPLAERHPDRVAAWLEERAGRPVAFDRLQAQWTRRGPLLRFEGLRIGDGAGAVRIGAAEMLVSQYAGLLPGRAFTELRLRGLQLTLERLDDGRWQVRGLPGADQSDGDPFATLERLGELQVIGGQLTVDAPAFAPETTLPRIDLRLQVDGARVRAAARAWIDPAAEPLDLALDLDRHQGDGRAYVAALQADVGAWAPLLRAAGAAVDGGQGRAQLWLQLQDKRVTQATLDAALTDVAVRGAALPGRDAPRLAFERVEARARWRQSDAGWRLDAPHLRLGPADAPQVLDGLAVIGGRQFALSADGIDAGPLLSLLALGDRLDPGLRRWLLDAAPDAEIRSLAIARDERGRARAQAEVEALRFASVGDTPGLDGLAGSLSGDAQGFRFVPDPAAVVRFDWPSGFGTPHPVTLHGELAGWREGEGLRIGTPALRIDGEGYAADVRGGIWFQNDGTRPLLELAAELDDAQVPVARRFWVRHLMPDAAERWLDGALLAGRVRGGRAVLRGELDDWPFSTRQGRQHHGLFHARARLEDASVRFQDDWPVLEGLDAEVAFVNDGFSVQGRGSIAGVEVDGLQARLEHYSQALLSVRARPAGDAGKVLELLRSSPLRAGIEDTLDSLSASGPLSATFALSLPLDGSGAAPGVSGDVDLRGVALGDTRWNLELQRVRGVARYDRNGFRGDGLAAVRDGRASALSLRAGRGHVRDPGAAFEAELEAPLTAAELLAQAPRLDWLAPHMDGRSLWRVGVTVPRSGRAGAGGTRLQLRSDLVGTALALPAPLHKPAGEALPTTVTASLPLEEGEVAVAMGERLALRARSGRTGTGIRILLGARAVPDPPPASGLVVGGRTPELDLLGWTSLAGGDANGGEGDALALRGIDVEVGSLRLLGSGFADTRVQVSQDAMQTRVQFDGAALAGALQVPRAARAPVSGRFARLHWQPPALLSGTGGGAGTAATTAMAAPEQADPGQDPAQVPPLQLQVDDFRFGTLALGQLQLRTRPSDTGLEIEQLQTRSPSQRLDAGGSWTGRGAAARTRLRVDADSRDFGELMAGLGFGNSIDSGQGRLRFEADWPRSPADFSLGAIQGELSVAIEDGRLVEVEPGAGRVLGLLGVAQLPRRLLLDFRDFFSRGFAFDRIAGTVHFAGGTARSDGMAIDGPAAEIRMHGRSDLRAQTHDQVIEVHPRTGNLLPAVGAIAGGPVGAAVGAVANAVLKRPLGEMNARTYRVTGPWKDPKVEVVGASPAPQAAAAPPHAPSARIQ</sequence>
<dbReference type="InterPro" id="IPR011836">
    <property type="entry name" value="YhdP"/>
</dbReference>
<dbReference type="EMBL" id="JARYGX010000019">
    <property type="protein sequence ID" value="MDH7453235.1"/>
    <property type="molecule type" value="Genomic_DNA"/>
</dbReference>
<feature type="domain" description="YhdP central" evidence="2">
    <location>
        <begin position="9"/>
        <end position="1269"/>
    </location>
</feature>
<reference evidence="3" key="2">
    <citation type="submission" date="2023-04" db="EMBL/GenBank/DDBJ databases">
        <authorList>
            <person name="Sun J.-Q."/>
        </authorList>
    </citation>
    <scope>NUCLEOTIDE SEQUENCE</scope>
    <source>
        <strain evidence="3">CC-YY355</strain>
    </source>
</reference>
<dbReference type="Pfam" id="PF13116">
    <property type="entry name" value="YhdP"/>
    <property type="match status" value="1"/>
</dbReference>